<dbReference type="OrthoDB" id="5915724at2759"/>
<protein>
    <submittedName>
        <fullName evidence="1">Uncharacterized protein</fullName>
    </submittedName>
</protein>
<dbReference type="AlphaFoldDB" id="A0A0V1MYI9"/>
<comment type="caution">
    <text evidence="1">The sequence shown here is derived from an EMBL/GenBank/DDBJ whole genome shotgun (WGS) entry which is preliminary data.</text>
</comment>
<gene>
    <name evidence="1" type="ORF">T10_9011</name>
</gene>
<name>A0A0V1MYI9_9BILA</name>
<organism evidence="1 2">
    <name type="scientific">Trichinella papuae</name>
    <dbReference type="NCBI Taxonomy" id="268474"/>
    <lineage>
        <taxon>Eukaryota</taxon>
        <taxon>Metazoa</taxon>
        <taxon>Ecdysozoa</taxon>
        <taxon>Nematoda</taxon>
        <taxon>Enoplea</taxon>
        <taxon>Dorylaimia</taxon>
        <taxon>Trichinellida</taxon>
        <taxon>Trichinellidae</taxon>
        <taxon>Trichinella</taxon>
    </lineage>
</organism>
<evidence type="ECO:0000313" key="2">
    <source>
        <dbReference type="Proteomes" id="UP000054843"/>
    </source>
</evidence>
<accession>A0A0V1MYI9</accession>
<keyword evidence="2" id="KW-1185">Reference proteome</keyword>
<dbReference type="EMBL" id="JYDO01000026">
    <property type="protein sequence ID" value="KRZ76656.1"/>
    <property type="molecule type" value="Genomic_DNA"/>
</dbReference>
<reference evidence="1 2" key="1">
    <citation type="submission" date="2015-01" db="EMBL/GenBank/DDBJ databases">
        <title>Evolution of Trichinella species and genotypes.</title>
        <authorList>
            <person name="Korhonen P.K."/>
            <person name="Edoardo P."/>
            <person name="Giuseppe L.R."/>
            <person name="Gasser R.B."/>
        </authorList>
    </citation>
    <scope>NUCLEOTIDE SEQUENCE [LARGE SCALE GENOMIC DNA]</scope>
    <source>
        <strain evidence="1">ISS1980</strain>
    </source>
</reference>
<sequence length="347" mass="40542">MDTTVLYTSKQILENWLNSNRPDLLYSKKTITIHECSERVVQARSLLPRMSEILKQMNLLCTIEGVCSEWEALQEEAESIRMNFDLIMTPFYDPNTWHILCSQMQKRIKRRVCSVFFVLPPPFLKHQRVKNVIQARNKRKAVQIADSSNSKYAKQELTLLPNNNTAFQEMVNAKEHQSPNRASLLQKQLHIVRSYLRLVDLLGEYRRLKLQNATNTDAGLEIGICNGDFEHKKTAVVKSLENLENHLKCLLQGKDVKCEAENSVNNKEKLTAFFKKLLFNESVDGHDRTMSTQTLFRRRKAWDRFVVNKLYNDEEEEEYDNSYCKASIPMTEWILPPCQSKWFNSSK</sequence>
<dbReference type="Proteomes" id="UP000054843">
    <property type="component" value="Unassembled WGS sequence"/>
</dbReference>
<evidence type="ECO:0000313" key="1">
    <source>
        <dbReference type="EMBL" id="KRZ76656.1"/>
    </source>
</evidence>
<proteinExistence type="predicted"/>